<comment type="cofactor">
    <cofactor evidence="6">
        <name>Zn(2+)</name>
        <dbReference type="ChEBI" id="CHEBI:29105"/>
    </cofactor>
    <text evidence="6">Binds 1 zinc ion per subunit.</text>
</comment>
<keyword evidence="9" id="KW-1185">Reference proteome</keyword>
<dbReference type="PANTHER" id="PTHR22726:SF1">
    <property type="entry name" value="METALLOENDOPEPTIDASE OMA1, MITOCHONDRIAL"/>
    <property type="match status" value="1"/>
</dbReference>
<gene>
    <name evidence="8" type="ORF">RS130_22560</name>
</gene>
<feature type="domain" description="Peptidase M48" evidence="7">
    <location>
        <begin position="56"/>
        <end position="223"/>
    </location>
</feature>
<evidence type="ECO:0000259" key="7">
    <source>
        <dbReference type="Pfam" id="PF01435"/>
    </source>
</evidence>
<accession>A0ABU3T242</accession>
<evidence type="ECO:0000256" key="5">
    <source>
        <dbReference type="ARBA" id="ARBA00023049"/>
    </source>
</evidence>
<proteinExistence type="inferred from homology"/>
<keyword evidence="4 6" id="KW-0862">Zinc</keyword>
<dbReference type="InterPro" id="IPR001915">
    <property type="entry name" value="Peptidase_M48"/>
</dbReference>
<dbReference type="PANTHER" id="PTHR22726">
    <property type="entry name" value="METALLOENDOPEPTIDASE OMA1"/>
    <property type="match status" value="1"/>
</dbReference>
<keyword evidence="1 6" id="KW-0645">Protease</keyword>
<keyword evidence="5 6" id="KW-0482">Metalloprotease</keyword>
<dbReference type="Proteomes" id="UP001247805">
    <property type="component" value="Unassembled WGS sequence"/>
</dbReference>
<dbReference type="RefSeq" id="WP_316027792.1">
    <property type="nucleotide sequence ID" value="NZ_JAWDIO010000002.1"/>
</dbReference>
<comment type="caution">
    <text evidence="8">The sequence shown here is derived from an EMBL/GenBank/DDBJ whole genome shotgun (WGS) entry which is preliminary data.</text>
</comment>
<evidence type="ECO:0000313" key="9">
    <source>
        <dbReference type="Proteomes" id="UP001247805"/>
    </source>
</evidence>
<organism evidence="8 9">
    <name type="scientific">Paraglaciecola aquimarina</name>
    <dbReference type="NCBI Taxonomy" id="1235557"/>
    <lineage>
        <taxon>Bacteria</taxon>
        <taxon>Pseudomonadati</taxon>
        <taxon>Pseudomonadota</taxon>
        <taxon>Gammaproteobacteria</taxon>
        <taxon>Alteromonadales</taxon>
        <taxon>Alteromonadaceae</taxon>
        <taxon>Paraglaciecola</taxon>
    </lineage>
</organism>
<comment type="similarity">
    <text evidence="6">Belongs to the peptidase M48 family.</text>
</comment>
<name>A0ABU3T242_9ALTE</name>
<keyword evidence="2" id="KW-0479">Metal-binding</keyword>
<dbReference type="Pfam" id="PF01435">
    <property type="entry name" value="Peptidase_M48"/>
    <property type="match status" value="1"/>
</dbReference>
<dbReference type="EMBL" id="JAWDIO010000002">
    <property type="protein sequence ID" value="MDU0356297.1"/>
    <property type="molecule type" value="Genomic_DNA"/>
</dbReference>
<evidence type="ECO:0000313" key="8">
    <source>
        <dbReference type="EMBL" id="MDU0356297.1"/>
    </source>
</evidence>
<keyword evidence="3 6" id="KW-0378">Hydrolase</keyword>
<evidence type="ECO:0000256" key="1">
    <source>
        <dbReference type="ARBA" id="ARBA00022670"/>
    </source>
</evidence>
<evidence type="ECO:0000256" key="3">
    <source>
        <dbReference type="ARBA" id="ARBA00022801"/>
    </source>
</evidence>
<sequence length="238" mass="26811">MIPGVAVHFADYVPNKAIQIASEHTLYSLDKTLLDESKVDAKLQQRYREHWQQTLGQLTLEDAQYSLNFRHSDKMGANAFALPDGTIVVTDDLLSLIDNNQDLLQAILLHEIGHVERNHSMRLIAETLATSLAIDYFFGDLGGMIEVFAGLSNTIVQNQFSQKLEWEADNFALTQIEALGLDPESFALAMEKLAESLPDESKLDTLMQSHPLMKERIENARARKIVFEPCTYQTLFAT</sequence>
<evidence type="ECO:0000256" key="6">
    <source>
        <dbReference type="RuleBase" id="RU003983"/>
    </source>
</evidence>
<evidence type="ECO:0000256" key="4">
    <source>
        <dbReference type="ARBA" id="ARBA00022833"/>
    </source>
</evidence>
<protein>
    <submittedName>
        <fullName evidence="8">M48 family metallopeptidase</fullName>
    </submittedName>
</protein>
<dbReference type="InterPro" id="IPR051156">
    <property type="entry name" value="Mito/Outer_Membr_Metalloprot"/>
</dbReference>
<evidence type="ECO:0000256" key="2">
    <source>
        <dbReference type="ARBA" id="ARBA00022723"/>
    </source>
</evidence>
<reference evidence="8 9" key="1">
    <citation type="submission" date="2023-10" db="EMBL/GenBank/DDBJ databases">
        <title>Glaciecola aquimarina strain GGW-M5 nov., isolated from a coastal seawater.</title>
        <authorList>
            <person name="Bayburt H."/>
            <person name="Kim J.M."/>
            <person name="Choi B.J."/>
            <person name="Jeon C.O."/>
        </authorList>
    </citation>
    <scope>NUCLEOTIDE SEQUENCE [LARGE SCALE GENOMIC DNA]</scope>
    <source>
        <strain evidence="8 9">KCTC 32108</strain>
    </source>
</reference>
<dbReference type="Gene3D" id="3.30.2010.10">
    <property type="entry name" value="Metalloproteases ('zincins'), catalytic domain"/>
    <property type="match status" value="1"/>
</dbReference>
<dbReference type="CDD" id="cd07332">
    <property type="entry name" value="M48C_Oma1_like"/>
    <property type="match status" value="1"/>
</dbReference>